<protein>
    <submittedName>
        <fullName evidence="2">IS1595 family transposase</fullName>
    </submittedName>
</protein>
<dbReference type="SUPFAM" id="SSF53474">
    <property type="entry name" value="alpha/beta-Hydrolases"/>
    <property type="match status" value="1"/>
</dbReference>
<dbReference type="InterPro" id="IPR029058">
    <property type="entry name" value="AB_hydrolase_fold"/>
</dbReference>
<accession>A0A645G2P8</accession>
<evidence type="ECO:0000259" key="1">
    <source>
        <dbReference type="Pfam" id="PF12697"/>
    </source>
</evidence>
<dbReference type="InterPro" id="IPR000073">
    <property type="entry name" value="AB_hydrolase_1"/>
</dbReference>
<organism evidence="2">
    <name type="scientific">bioreactor metagenome</name>
    <dbReference type="NCBI Taxonomy" id="1076179"/>
    <lineage>
        <taxon>unclassified sequences</taxon>
        <taxon>metagenomes</taxon>
        <taxon>ecological metagenomes</taxon>
    </lineage>
</organism>
<name>A0A645G2P8_9ZZZZ</name>
<evidence type="ECO:0000313" key="2">
    <source>
        <dbReference type="EMBL" id="MPN20426.1"/>
    </source>
</evidence>
<gene>
    <name evidence="2" type="ORF">SDC9_167805</name>
</gene>
<feature type="domain" description="AB hydrolase-1" evidence="1">
    <location>
        <begin position="7"/>
        <end position="105"/>
    </location>
</feature>
<comment type="caution">
    <text evidence="2">The sequence shown here is derived from an EMBL/GenBank/DDBJ whole genome shotgun (WGS) entry which is preliminary data.</text>
</comment>
<dbReference type="AlphaFoldDB" id="A0A645G2P8"/>
<dbReference type="Gene3D" id="3.40.50.1820">
    <property type="entry name" value="alpha/beta hydrolase"/>
    <property type="match status" value="1"/>
</dbReference>
<sequence>MLAEKAVPRGYHIVSIDLPEHGDRNDNARLNPWTCVDELQNIFNILAKTAEITLFGCSIGAYMSLLALADKKVSCGLFLSPVVDMRFLIEGMMSAFDVNSQQLETQKHIDLPNGQFLDWEYYSYVCTHPIRWKAPAEILWGYSDNLMPEAVVDQFCIQNHAHVTKVQSEHYFHTPVQLTLYTDWLDKQL</sequence>
<reference evidence="2" key="1">
    <citation type="submission" date="2019-08" db="EMBL/GenBank/DDBJ databases">
        <authorList>
            <person name="Kucharzyk K."/>
            <person name="Murdoch R.W."/>
            <person name="Higgins S."/>
            <person name="Loffler F."/>
        </authorList>
    </citation>
    <scope>NUCLEOTIDE SEQUENCE</scope>
</reference>
<dbReference type="Pfam" id="PF12697">
    <property type="entry name" value="Abhydrolase_6"/>
    <property type="match status" value="1"/>
</dbReference>
<dbReference type="EMBL" id="VSSQ01068185">
    <property type="protein sequence ID" value="MPN20426.1"/>
    <property type="molecule type" value="Genomic_DNA"/>
</dbReference>
<proteinExistence type="predicted"/>